<dbReference type="VEuPathDB" id="AmoebaDB:FDP41_003125"/>
<dbReference type="VEuPathDB" id="AmoebaDB:NfTy_059130"/>
<dbReference type="EMBL" id="VFQX01000033">
    <property type="protein sequence ID" value="KAF0977803.1"/>
    <property type="molecule type" value="Genomic_DNA"/>
</dbReference>
<gene>
    <name evidence="2" type="ORF">FDP41_003125</name>
</gene>
<dbReference type="GeneID" id="68110343"/>
<keyword evidence="3" id="KW-1185">Reference proteome</keyword>
<name>A0A6A5BIS0_NAEFO</name>
<feature type="region of interest" description="Disordered" evidence="1">
    <location>
        <begin position="15"/>
        <end position="34"/>
    </location>
</feature>
<reference evidence="2 3" key="1">
    <citation type="journal article" date="2019" name="Sci. Rep.">
        <title>Nanopore sequencing improves the draft genome of the human pathogenic amoeba Naegleria fowleri.</title>
        <authorList>
            <person name="Liechti N."/>
            <person name="Schurch N."/>
            <person name="Bruggmann R."/>
            <person name="Wittwer M."/>
        </authorList>
    </citation>
    <scope>NUCLEOTIDE SEQUENCE [LARGE SCALE GENOMIC DNA]</scope>
    <source>
        <strain evidence="2 3">ATCC 30894</strain>
    </source>
</reference>
<dbReference type="VEuPathDB" id="AmoebaDB:NF0030740"/>
<accession>A0A6A5BIS0</accession>
<dbReference type="Proteomes" id="UP000444721">
    <property type="component" value="Unassembled WGS sequence"/>
</dbReference>
<organism evidence="2 3">
    <name type="scientific">Naegleria fowleri</name>
    <name type="common">Brain eating amoeba</name>
    <dbReference type="NCBI Taxonomy" id="5763"/>
    <lineage>
        <taxon>Eukaryota</taxon>
        <taxon>Discoba</taxon>
        <taxon>Heterolobosea</taxon>
        <taxon>Tetramitia</taxon>
        <taxon>Eutetramitia</taxon>
        <taxon>Vahlkampfiidae</taxon>
        <taxon>Naegleria</taxon>
    </lineage>
</organism>
<evidence type="ECO:0000256" key="1">
    <source>
        <dbReference type="SAM" id="MobiDB-lite"/>
    </source>
</evidence>
<evidence type="ECO:0000313" key="3">
    <source>
        <dbReference type="Proteomes" id="UP000444721"/>
    </source>
</evidence>
<proteinExistence type="predicted"/>
<evidence type="ECO:0008006" key="4">
    <source>
        <dbReference type="Google" id="ProtNLM"/>
    </source>
</evidence>
<dbReference type="RefSeq" id="XP_044562516.1">
    <property type="nucleotide sequence ID" value="XM_044706395.1"/>
</dbReference>
<comment type="caution">
    <text evidence="2">The sequence shown here is derived from an EMBL/GenBank/DDBJ whole genome shotgun (WGS) entry which is preliminary data.</text>
</comment>
<protein>
    <recommendedName>
        <fullName evidence="4">Saposin B-type domain-containing protein</fullName>
    </recommendedName>
</protein>
<evidence type="ECO:0000313" key="2">
    <source>
        <dbReference type="EMBL" id="KAF0977803.1"/>
    </source>
</evidence>
<dbReference type="AlphaFoldDB" id="A0A6A5BIS0"/>
<sequence>MVAMAVQAALNLSAKQSSQQEQQPLTITAPKNNPMKTINNKKSQFPSAVSSFVMTKLKDKRENELCPTCVYLLDFALADLEAAVDAGAAFSCMSLCKVVAPYGPYVFAGCEVICTAIGVNAFIAVLKKADLDPIYGCQLMTVCPIHDCTAKTCAVFTSATVVPQVSVMGGKVWAIQ</sequence>
<dbReference type="OrthoDB" id="17754at2759"/>